<evidence type="ECO:0000259" key="15">
    <source>
        <dbReference type="SMART" id="SM00079"/>
    </source>
</evidence>
<comment type="similarity">
    <text evidence="2">Belongs to the glutamate-gated ion channel (TC 1.A.10.1) family.</text>
</comment>
<dbReference type="Proteomes" id="UP000026962">
    <property type="component" value="Chromosome 6"/>
</dbReference>
<keyword evidence="4 14" id="KW-0812">Transmembrane</keyword>
<dbReference type="FunFam" id="3.40.190.10:FF:000150">
    <property type="entry name" value="Glutamate receptor 2.7"/>
    <property type="match status" value="2"/>
</dbReference>
<feature type="transmembrane region" description="Helical" evidence="14">
    <location>
        <begin position="841"/>
        <end position="862"/>
    </location>
</feature>
<evidence type="ECO:0000256" key="4">
    <source>
        <dbReference type="ARBA" id="ARBA00022692"/>
    </source>
</evidence>
<proteinExistence type="inferred from homology"/>
<dbReference type="Pfam" id="PF00497">
    <property type="entry name" value="SBP_bac_3"/>
    <property type="match status" value="1"/>
</dbReference>
<dbReference type="eggNOG" id="KOG1052">
    <property type="taxonomic scope" value="Eukaryota"/>
</dbReference>
<keyword evidence="6 14" id="KW-1133">Transmembrane helix</keyword>
<feature type="transmembrane region" description="Helical" evidence="14">
    <location>
        <begin position="1695"/>
        <end position="1716"/>
    </location>
</feature>
<evidence type="ECO:0000256" key="11">
    <source>
        <dbReference type="ARBA" id="ARBA00023286"/>
    </source>
</evidence>
<feature type="compositionally biased region" description="Basic and acidic residues" evidence="13">
    <location>
        <begin position="1262"/>
        <end position="1287"/>
    </location>
</feature>
<evidence type="ECO:0000256" key="1">
    <source>
        <dbReference type="ARBA" id="ARBA00004141"/>
    </source>
</evidence>
<dbReference type="SUPFAM" id="SSF53850">
    <property type="entry name" value="Periplasmic binding protein-like II"/>
    <property type="match status" value="4"/>
</dbReference>
<feature type="region of interest" description="Disordered" evidence="13">
    <location>
        <begin position="1970"/>
        <end position="2018"/>
    </location>
</feature>
<evidence type="ECO:0000313" key="17">
    <source>
        <dbReference type="Proteomes" id="UP000026962"/>
    </source>
</evidence>
<dbReference type="PANTHER" id="PTHR18966">
    <property type="entry name" value="IONOTROPIC GLUTAMATE RECEPTOR"/>
    <property type="match status" value="1"/>
</dbReference>
<dbReference type="SMART" id="SM00079">
    <property type="entry name" value="PBPe"/>
    <property type="match status" value="3"/>
</dbReference>
<feature type="transmembrane region" description="Helical" evidence="14">
    <location>
        <begin position="868"/>
        <end position="887"/>
    </location>
</feature>
<feature type="transmembrane region" description="Helical" evidence="14">
    <location>
        <begin position="1200"/>
        <end position="1219"/>
    </location>
</feature>
<dbReference type="FunFam" id="3.40.190.10:FF:000195">
    <property type="entry name" value="Glutamate receptor 2.7"/>
    <property type="match status" value="1"/>
</dbReference>
<dbReference type="InterPro" id="IPR001638">
    <property type="entry name" value="Solute-binding_3/MltF_N"/>
</dbReference>
<keyword evidence="10" id="KW-0325">Glycoprotein</keyword>
<keyword evidence="11" id="KW-1071">Ligand-gated ion channel</keyword>
<dbReference type="InterPro" id="IPR015683">
    <property type="entry name" value="Ionotropic_Glu_rcpt"/>
</dbReference>
<keyword evidence="5" id="KW-0732">Signal</keyword>
<feature type="compositionally biased region" description="Low complexity" evidence="13">
    <location>
        <begin position="2374"/>
        <end position="2383"/>
    </location>
</feature>
<sequence>MEARGLFGSSRAAASAATCCGSLRATVLLTVSVFFLLPLLAAGDNTTAAGPTAAAAAVDVGVILDLATGLGKKSVLSMEMALEDVYAAHPEFATRVRLRVRDSQCDVVAAASAAIDLISKENVAVVVGPQSTLQAEFVTYLANKTKVPVITFSATGDAVTRYHVPYFIRACAKDSFQVASIAAFVKAYEWRNVVLVFEDNIYGVGILPSITDALQDVGVNVINRSAIPAYSPNNRIDVELYKLMTMQTRVFIVHMLPARASRLFARAKALGMMTKGYVWIVTDSTGIVLDVLPQHSIEIMEGIVGFRPYIADSTRIIDFSSRFTTLFRIKYHPNADTRVAKPTIFQLWAYDVAWAVATAIEKVHRTRSLNPSFHTRGNIGKNLVDDLPALPAGPELLNSILQGEFDGLAGKFRVIDRHLQVPTYEIINVIGEKTRVIGFWSPDSGLTMSMNSRTIHGDSKFSTSSSDLKNIIWPGDSTTVPKGWDFPVNAKILRIGVPVRHDFKTFVNVETNPYTNRSTVSGYSIDVFEAAVKKLPYALRYEYIPYDCAGSYDQLVSQNFDAAVGDVTIIADRTRYADFTMPYTVAGVSMLVLATSDDKPTMWIFLKPLTMDLWIAIMVCIFFIGVVVWMIESPTNGEFQGSRLRQCSAAFYFAFSTMTFSHGQVKSLLSKIVVSYTASLSSMLTAERLQPSVTDPRQLLLNGDFVGYQNGSFVHSMLKQLQFDDRKIKVYSKQEEYANALRMGSKHGGVSAIFDEIPYLNSFRSQFGKEFQIVGPIDRTGGFGFVLPKGSPLVPDLSKAILSLTEGPEGLRIEKKWFRDPTLSLDYGNHDADSRLSSRSFIGLFIITGCVLIAMVLTNYAVCTAAAAHILIVVWSLAVTAAAAAAARAEVSMAPEAVPPPRRRRCTPMGETTGGGGGGGQPPQGHGPRYPFKFEERINAGVRRNLGALPRGYEKELKIAVPWKPGFKAFLNVTDQSVGGYCIDVFEAAVKKLPHHLSYKFSVFNGHIIKSPLSKIVVVIWCFVVLVLVQSYTASLSSILTAKKLRPSETDLEQILFDGHYVGYQQGSFVESFLIKQGFSKRRLRPYTKKQEYAEALRKGSMNGGVSAIVDEIPYLTSFLSDRRYEKEFQMISRIYKTPGFGFVFPPGFPLVHNLSTAILDVTGGDEGSLIEAKWFGTAAAPPSYAIPNTDSTPLTLQSFSGLFIITGCISALMLMISISKSVLAKCTKIRDSDVPSPNADGGNGAHEESNSAQNVMDDGYVDDRPHHEIRIDSSRDIHGSVERADGEEPGPIQNGSEGRGLDRSGQTERINAGVRRNLGGLPEVYQKKLKIAVPLKHGFRAFVNVSDQGVTGYCIDLFEAAVNKLPYRLIYEFVVFDHSYDELVQSVSSGINDAAVGDITITADRASHVEFTMPYTESGVSMLVLAENKSESTIEWVFLKPLTKELWFATMIFFLFTALVIWMIERPRNMEYQGSSTRQFSTALYFSFSTLTFSHGQIIKSPLSKIVVVSWCFVVLVLVQSYGASLASILTVKRFQPSVTDLDQLLSNGDYVGYQEGSFVHSFLTRRGFSERRLRSYTKKQEYAEALRKGSKNGGVSAIVDEIPFLTAIVSDPHYEKEFQMLKRIYKTPGFGFVFPPGFPLVHNLSTAMLDVTSGDEGSRMEEKWFGAEAVSTSNATPNTDSTPLTLQSFSGLFIIYGFMSALMLMISISMSVLAQYTEIRVSDVQSPGVGDGNGAHEESNQAQNSMGYGFVADIPLHEIRIDSCQDVHGSVERANGEEPRPIQNGPVPANSTQIRRRLLAVAAASAAFLSLLALRNAAASPATVRVGVVCDLTSGEGRRSLAGISMAVEDFHRRHRPGSAAVVELRVRDSRGDDDAAAARAAEDLIKNAQVQAIVVTTEADSVVARLIRRLHHRVPILTFPISGVASPASSSRLPHHAAAPSPFADHTSAKAALTGILTAIFSARRADAADGSPPHGHRVLRRYNAGAPRTTGCRLDRRRLAGRRPSSSSSSSSGEVLRIAVPRKTGFQAFVDVKIDPDTKRQNITGYCIDVFNAAMSRLRPRRKYEFHIFDGSYDDLVRNVSSGKFSAAVGDVTITADRENLVEFTMPYTPSGVSMLVLEENDSKPIQWIFVKPLTRDLWLATIGFFFYTGFVVWMIEQPRNPEYQGSSVRQLSTASYFAFSTLTFSHGQIIKSPLSKIVVVIWCFVVLILVQSYTASLSSMLTAKRLRPSVKSLDQLLLTGDYVGYQNGSFVGSLLRKRGFLPSRLRSYGAQKEYAEALRKGSMNGGVSAIVDEIPYLTSFLSNPQYHKEFQMVNRFYKTPGFGFVFPLGSPLVHDLSTAILNLTGETEGSRIEEKWFGSGEQSTGGDANPSSSNSSDSNPLTLQSFSGLFIISGCISALMLLVSVANRILCAACAKEARIHDVEHGGSTSSSATEQSRPLQIVIDSNLAPDQAVQEVGNYGFQDAQPMQGNVADERPNPVQNCMHHGPVPEHHAQMEMNTG</sequence>
<evidence type="ECO:0000256" key="2">
    <source>
        <dbReference type="ARBA" id="ARBA00008685"/>
    </source>
</evidence>
<dbReference type="Gene3D" id="1.10.287.70">
    <property type="match status" value="4"/>
</dbReference>
<evidence type="ECO:0000256" key="14">
    <source>
        <dbReference type="SAM" id="Phobius"/>
    </source>
</evidence>
<dbReference type="STRING" id="4537.A0A0E0L8U1"/>
<feature type="compositionally biased region" description="Low complexity" evidence="13">
    <location>
        <begin position="2006"/>
        <end position="2016"/>
    </location>
</feature>
<keyword evidence="7" id="KW-0406">Ion transport</keyword>
<keyword evidence="17" id="KW-1185">Reference proteome</keyword>
<evidence type="ECO:0000256" key="3">
    <source>
        <dbReference type="ARBA" id="ARBA00022448"/>
    </source>
</evidence>
<dbReference type="Pfam" id="PF00060">
    <property type="entry name" value="Lig_chan"/>
    <property type="match status" value="3"/>
</dbReference>
<dbReference type="FunFam" id="1.10.287.70:FF:000200">
    <property type="entry name" value="Glutamate receptor 2.8"/>
    <property type="match status" value="1"/>
</dbReference>
<dbReference type="FunFam" id="1.10.287.70:FF:000037">
    <property type="entry name" value="Glutamate receptor"/>
    <property type="match status" value="1"/>
</dbReference>
<dbReference type="SUPFAM" id="SSF53822">
    <property type="entry name" value="Periplasmic binding protein-like I"/>
    <property type="match status" value="2"/>
</dbReference>
<dbReference type="CDD" id="cd13686">
    <property type="entry name" value="GluR_Plant"/>
    <property type="match status" value="3"/>
</dbReference>
<dbReference type="Pfam" id="PF01094">
    <property type="entry name" value="ANF_receptor"/>
    <property type="match status" value="1"/>
</dbReference>
<keyword evidence="3" id="KW-0813">Transport</keyword>
<evidence type="ECO:0000256" key="12">
    <source>
        <dbReference type="ARBA" id="ARBA00023303"/>
    </source>
</evidence>
<dbReference type="FunFam" id="3.40.50.2300:FF:000188">
    <property type="entry name" value="Glutamate receptor"/>
    <property type="match status" value="1"/>
</dbReference>
<feature type="transmembrane region" description="Helical" evidence="14">
    <location>
        <begin position="1016"/>
        <end position="1040"/>
    </location>
</feature>
<keyword evidence="12" id="KW-0407">Ion channel</keyword>
<evidence type="ECO:0000256" key="10">
    <source>
        <dbReference type="ARBA" id="ARBA00023180"/>
    </source>
</evidence>
<dbReference type="GO" id="GO:0015276">
    <property type="term" value="F:ligand-gated monoatomic ion channel activity"/>
    <property type="evidence" value="ECO:0007669"/>
    <property type="project" value="InterPro"/>
</dbReference>
<dbReference type="CDD" id="cd19990">
    <property type="entry name" value="PBP1_GABAb_receptor_plant"/>
    <property type="match status" value="1"/>
</dbReference>
<evidence type="ECO:0000256" key="13">
    <source>
        <dbReference type="SAM" id="MobiDB-lite"/>
    </source>
</evidence>
<evidence type="ECO:0000256" key="5">
    <source>
        <dbReference type="ARBA" id="ARBA00022729"/>
    </source>
</evidence>
<accession>A0A0E0L8U1</accession>
<dbReference type="OMA" id="TWIYLKP"/>
<protein>
    <recommendedName>
        <fullName evidence="15">Ionotropic glutamate receptor C-terminal domain-containing protein</fullName>
    </recommendedName>
</protein>
<dbReference type="InterPro" id="IPR001828">
    <property type="entry name" value="ANF_lig-bd_rcpt"/>
</dbReference>
<feature type="transmembrane region" description="Helical" evidence="14">
    <location>
        <begin position="12"/>
        <end position="37"/>
    </location>
</feature>
<feature type="compositionally biased region" description="Gly residues" evidence="13">
    <location>
        <begin position="912"/>
        <end position="922"/>
    </location>
</feature>
<evidence type="ECO:0000256" key="6">
    <source>
        <dbReference type="ARBA" id="ARBA00022989"/>
    </source>
</evidence>
<dbReference type="Gene3D" id="3.40.190.10">
    <property type="entry name" value="Periplasmic binding protein-like II"/>
    <property type="match status" value="5"/>
</dbReference>
<dbReference type="EnsemblPlants" id="OPUNC06G05590.2">
    <property type="protein sequence ID" value="OPUNC06G05590.2"/>
    <property type="gene ID" value="OPUNC06G05590"/>
</dbReference>
<dbReference type="Gene3D" id="3.40.50.2300">
    <property type="match status" value="4"/>
</dbReference>
<feature type="transmembrane region" description="Helical" evidence="14">
    <location>
        <begin position="613"/>
        <end position="631"/>
    </location>
</feature>
<keyword evidence="8 14" id="KW-0472">Membrane</keyword>
<comment type="subcellular location">
    <subcellularLocation>
        <location evidence="1">Membrane</location>
        <topology evidence="1">Multi-pass membrane protein</topology>
    </subcellularLocation>
</comment>
<feature type="region of interest" description="Disordered" evidence="13">
    <location>
        <begin position="894"/>
        <end position="926"/>
    </location>
</feature>
<evidence type="ECO:0000256" key="7">
    <source>
        <dbReference type="ARBA" id="ARBA00023065"/>
    </source>
</evidence>
<feature type="transmembrane region" description="Helical" evidence="14">
    <location>
        <begin position="2142"/>
        <end position="2160"/>
    </location>
</feature>
<feature type="transmembrane region" description="Helical" evidence="14">
    <location>
        <begin position="2391"/>
        <end position="2411"/>
    </location>
</feature>
<feature type="region of interest" description="Disordered" evidence="13">
    <location>
        <begin position="1235"/>
        <end position="1310"/>
    </location>
</feature>
<keyword evidence="9" id="KW-0675">Receptor</keyword>
<dbReference type="InterPro" id="IPR001320">
    <property type="entry name" value="Iontro_rcpt_C"/>
</dbReference>
<dbReference type="GO" id="GO:0016020">
    <property type="term" value="C:membrane"/>
    <property type="evidence" value="ECO:0007669"/>
    <property type="project" value="UniProtKB-SubCell"/>
</dbReference>
<reference evidence="16" key="1">
    <citation type="submission" date="2015-04" db="UniProtKB">
        <authorList>
            <consortium name="EnsemblPlants"/>
        </authorList>
    </citation>
    <scope>IDENTIFICATION</scope>
</reference>
<organism evidence="16">
    <name type="scientific">Oryza punctata</name>
    <name type="common">Red rice</name>
    <dbReference type="NCBI Taxonomy" id="4537"/>
    <lineage>
        <taxon>Eukaryota</taxon>
        <taxon>Viridiplantae</taxon>
        <taxon>Streptophyta</taxon>
        <taxon>Embryophyta</taxon>
        <taxon>Tracheophyta</taxon>
        <taxon>Spermatophyta</taxon>
        <taxon>Magnoliopsida</taxon>
        <taxon>Liliopsida</taxon>
        <taxon>Poales</taxon>
        <taxon>Poaceae</taxon>
        <taxon>BOP clade</taxon>
        <taxon>Oryzoideae</taxon>
        <taxon>Oryzeae</taxon>
        <taxon>Oryzinae</taxon>
        <taxon>Oryza</taxon>
    </lineage>
</organism>
<evidence type="ECO:0000256" key="8">
    <source>
        <dbReference type="ARBA" id="ARBA00023136"/>
    </source>
</evidence>
<dbReference type="InterPro" id="IPR028082">
    <property type="entry name" value="Peripla_BP_I"/>
</dbReference>
<feature type="transmembrane region" description="Helical" evidence="14">
    <location>
        <begin position="1507"/>
        <end position="1531"/>
    </location>
</feature>
<reference evidence="16" key="2">
    <citation type="submission" date="2018-05" db="EMBL/GenBank/DDBJ databases">
        <title>OpunRS2 (Oryza punctata Reference Sequence Version 2).</title>
        <authorList>
            <person name="Zhang J."/>
            <person name="Kudrna D."/>
            <person name="Lee S."/>
            <person name="Talag J."/>
            <person name="Welchert J."/>
            <person name="Wing R.A."/>
        </authorList>
    </citation>
    <scope>NUCLEOTIDE SEQUENCE [LARGE SCALE GENOMIC DNA]</scope>
</reference>
<feature type="transmembrane region" description="Helical" evidence="14">
    <location>
        <begin position="2202"/>
        <end position="2222"/>
    </location>
</feature>
<evidence type="ECO:0000256" key="9">
    <source>
        <dbReference type="ARBA" id="ARBA00023170"/>
    </source>
</evidence>
<dbReference type="InterPro" id="IPR044440">
    <property type="entry name" value="GABAb_receptor_plant_PBP1"/>
</dbReference>
<feature type="transmembrane region" description="Helical" evidence="14">
    <location>
        <begin position="1447"/>
        <end position="1465"/>
    </location>
</feature>
<dbReference type="Pfam" id="PF10613">
    <property type="entry name" value="Lig_chan-Glu_bd"/>
    <property type="match status" value="2"/>
</dbReference>
<name>A0A0E0L8U1_ORYPU</name>
<feature type="domain" description="Ionotropic glutamate receptor C-terminal" evidence="15">
    <location>
        <begin position="2019"/>
        <end position="2364"/>
    </location>
</feature>
<feature type="domain" description="Ionotropic glutamate receptor C-terminal" evidence="15">
    <location>
        <begin position="494"/>
        <end position="820"/>
    </location>
</feature>
<dbReference type="InterPro" id="IPR019594">
    <property type="entry name" value="Glu/Gly-bd"/>
</dbReference>
<dbReference type="Gramene" id="OPUNC06G05590.2">
    <property type="protein sequence ID" value="OPUNC06G05590.2"/>
    <property type="gene ID" value="OPUNC06G05590"/>
</dbReference>
<feature type="region of interest" description="Disordered" evidence="13">
    <location>
        <begin position="2362"/>
        <end position="2383"/>
    </location>
</feature>
<feature type="domain" description="Ionotropic glutamate receptor C-terminal" evidence="15">
    <location>
        <begin position="1329"/>
        <end position="1669"/>
    </location>
</feature>
<dbReference type="FunFam" id="3.40.190.10:FF:000291">
    <property type="entry name" value="Glutamate receptor"/>
    <property type="match status" value="1"/>
</dbReference>
<evidence type="ECO:0000313" key="16">
    <source>
        <dbReference type="EnsemblPlants" id="OPUNC06G05590.2"/>
    </source>
</evidence>